<keyword evidence="1" id="KW-0433">Leucine-rich repeat</keyword>
<dbReference type="Gene3D" id="3.80.10.10">
    <property type="entry name" value="Ribonuclease Inhibitor"/>
    <property type="match status" value="1"/>
</dbReference>
<evidence type="ECO:0008006" key="4">
    <source>
        <dbReference type="Google" id="ProtNLM"/>
    </source>
</evidence>
<dbReference type="PROSITE" id="PS51450">
    <property type="entry name" value="LRR"/>
    <property type="match status" value="2"/>
</dbReference>
<dbReference type="InterPro" id="IPR032675">
    <property type="entry name" value="LRR_dom_sf"/>
</dbReference>
<organism evidence="3">
    <name type="scientific">marine sediment metagenome</name>
    <dbReference type="NCBI Taxonomy" id="412755"/>
    <lineage>
        <taxon>unclassified sequences</taxon>
        <taxon>metagenomes</taxon>
        <taxon>ecological metagenomes</taxon>
    </lineage>
</organism>
<keyword evidence="2" id="KW-0677">Repeat</keyword>
<dbReference type="AlphaFoldDB" id="A0A0F9HIB4"/>
<feature type="non-terminal residue" evidence="3">
    <location>
        <position position="1"/>
    </location>
</feature>
<dbReference type="InterPro" id="IPR001611">
    <property type="entry name" value="Leu-rich_rpt"/>
</dbReference>
<evidence type="ECO:0000313" key="3">
    <source>
        <dbReference type="EMBL" id="KKL74897.1"/>
    </source>
</evidence>
<name>A0A0F9HIB4_9ZZZZ</name>
<dbReference type="EMBL" id="LAZR01024511">
    <property type="protein sequence ID" value="KKL74897.1"/>
    <property type="molecule type" value="Genomic_DNA"/>
</dbReference>
<accession>A0A0F9HIB4</accession>
<evidence type="ECO:0000256" key="1">
    <source>
        <dbReference type="ARBA" id="ARBA00022614"/>
    </source>
</evidence>
<dbReference type="SUPFAM" id="SSF52075">
    <property type="entry name" value="Outer arm dynein light chain 1"/>
    <property type="match status" value="1"/>
</dbReference>
<reference evidence="3" key="1">
    <citation type="journal article" date="2015" name="Nature">
        <title>Complex archaea that bridge the gap between prokaryotes and eukaryotes.</title>
        <authorList>
            <person name="Spang A."/>
            <person name="Saw J.H."/>
            <person name="Jorgensen S.L."/>
            <person name="Zaremba-Niedzwiedzka K."/>
            <person name="Martijn J."/>
            <person name="Lind A.E."/>
            <person name="van Eijk R."/>
            <person name="Schleper C."/>
            <person name="Guy L."/>
            <person name="Ettema T.J."/>
        </authorList>
    </citation>
    <scope>NUCLEOTIDE SEQUENCE</scope>
</reference>
<dbReference type="SMART" id="SM00365">
    <property type="entry name" value="LRR_SD22"/>
    <property type="match status" value="2"/>
</dbReference>
<dbReference type="InterPro" id="IPR025875">
    <property type="entry name" value="Leu-rich_rpt_4"/>
</dbReference>
<gene>
    <name evidence="3" type="ORF">LCGC14_2060290</name>
</gene>
<protein>
    <recommendedName>
        <fullName evidence="4">Leucine-rich repeat domain-containing protein</fullName>
    </recommendedName>
</protein>
<sequence>LKNLRYLNLSFNKIKNIDKLIKLTNLETLELTGNPIKKFDLLEN</sequence>
<proteinExistence type="predicted"/>
<comment type="caution">
    <text evidence="3">The sequence shown here is derived from an EMBL/GenBank/DDBJ whole genome shotgun (WGS) entry which is preliminary data.</text>
</comment>
<evidence type="ECO:0000256" key="2">
    <source>
        <dbReference type="ARBA" id="ARBA00022737"/>
    </source>
</evidence>
<dbReference type="Pfam" id="PF12799">
    <property type="entry name" value="LRR_4"/>
    <property type="match status" value="1"/>
</dbReference>